<accession>A9V0L9</accession>
<dbReference type="GeneID" id="5891385"/>
<protein>
    <submittedName>
        <fullName evidence="2">Uncharacterized protein</fullName>
    </submittedName>
</protein>
<feature type="compositionally biased region" description="Pro residues" evidence="1">
    <location>
        <begin position="255"/>
        <end position="268"/>
    </location>
</feature>
<feature type="region of interest" description="Disordered" evidence="1">
    <location>
        <begin position="1"/>
        <end position="25"/>
    </location>
</feature>
<proteinExistence type="predicted"/>
<feature type="region of interest" description="Disordered" evidence="1">
    <location>
        <begin position="250"/>
        <end position="307"/>
    </location>
</feature>
<keyword evidence="3" id="KW-1185">Reference proteome</keyword>
<evidence type="ECO:0000256" key="1">
    <source>
        <dbReference type="SAM" id="MobiDB-lite"/>
    </source>
</evidence>
<dbReference type="InParanoid" id="A9V0L9"/>
<dbReference type="AlphaFoldDB" id="A9V0L9"/>
<dbReference type="Proteomes" id="UP000001357">
    <property type="component" value="Unassembled WGS sequence"/>
</dbReference>
<dbReference type="EMBL" id="CH991552">
    <property type="protein sequence ID" value="EDQ89175.1"/>
    <property type="molecule type" value="Genomic_DNA"/>
</dbReference>
<reference evidence="2 3" key="1">
    <citation type="journal article" date="2008" name="Nature">
        <title>The genome of the choanoflagellate Monosiga brevicollis and the origin of metazoans.</title>
        <authorList>
            <consortium name="JGI Sequencing"/>
            <person name="King N."/>
            <person name="Westbrook M.J."/>
            <person name="Young S.L."/>
            <person name="Kuo A."/>
            <person name="Abedin M."/>
            <person name="Chapman J."/>
            <person name="Fairclough S."/>
            <person name="Hellsten U."/>
            <person name="Isogai Y."/>
            <person name="Letunic I."/>
            <person name="Marr M."/>
            <person name="Pincus D."/>
            <person name="Putnam N."/>
            <person name="Rokas A."/>
            <person name="Wright K.J."/>
            <person name="Zuzow R."/>
            <person name="Dirks W."/>
            <person name="Good M."/>
            <person name="Goodstein D."/>
            <person name="Lemons D."/>
            <person name="Li W."/>
            <person name="Lyons J.B."/>
            <person name="Morris A."/>
            <person name="Nichols S."/>
            <person name="Richter D.J."/>
            <person name="Salamov A."/>
            <person name="Bork P."/>
            <person name="Lim W.A."/>
            <person name="Manning G."/>
            <person name="Miller W.T."/>
            <person name="McGinnis W."/>
            <person name="Shapiro H."/>
            <person name="Tjian R."/>
            <person name="Grigoriev I.V."/>
            <person name="Rokhsar D."/>
        </authorList>
    </citation>
    <scope>NUCLEOTIDE SEQUENCE [LARGE SCALE GENOMIC DNA]</scope>
    <source>
        <strain evidence="3">MX1 / ATCC 50154</strain>
    </source>
</reference>
<name>A9V0L9_MONBE</name>
<feature type="compositionally biased region" description="Polar residues" evidence="1">
    <location>
        <begin position="1"/>
        <end position="24"/>
    </location>
</feature>
<feature type="region of interest" description="Disordered" evidence="1">
    <location>
        <begin position="80"/>
        <end position="100"/>
    </location>
</feature>
<gene>
    <name evidence="2" type="ORF">MONBRDRAFT_8629</name>
</gene>
<organism evidence="2 3">
    <name type="scientific">Monosiga brevicollis</name>
    <name type="common">Choanoflagellate</name>
    <dbReference type="NCBI Taxonomy" id="81824"/>
    <lineage>
        <taxon>Eukaryota</taxon>
        <taxon>Choanoflagellata</taxon>
        <taxon>Craspedida</taxon>
        <taxon>Salpingoecidae</taxon>
        <taxon>Monosiga</taxon>
    </lineage>
</organism>
<sequence>MASTSVSPQEPDAINSTSAVSPERSNAAIARPAPLCPGCHRVMHRAFCAACLSGGEVTRSASALPGLLHDHIHALLAEEPVGPASGDPHAQHGPLEDVDAPPLHASLVARAQAPVQQIMAQLHEPLGSKVARLHAARSAAQHARDQLATLDGEQTTRLRLLHTLQMRHAARRRLVQQLQQRRKAQVALIKALTLASNREHLVRRHCANLAQKQARAQQQLLGARTELDRTHLAWLRRLQAHIDALGQAPEHVPLLQPPPMPSPPPEPHTGPVERASTTVTAPDASVSPQPDPPATCRATAQETSLEPDLDHSRVLQSQHLAVTELNRRMQQAQHLRLAEIQPCTHSVTRLPQGYLSSSSGGEASHGSRAGAQLQVMCLSCVRVRLQTVRQLRVLALKELFLVRHETIAGLPLPADDDVLAALTRDAAAVLSALHALAAFCRALCQALNLSAACDVLSASALEQLAESAANAPWVKVSPARVTTTYTQLKHALATVFLQDGATLQLITTHGSRQSIIKSPLELIHQCTHPSTNLNLGAGLAAGVSLVDVIPSRWLGLDDFALED</sequence>
<dbReference type="RefSeq" id="XP_001746280.1">
    <property type="nucleotide sequence ID" value="XM_001746228.1"/>
</dbReference>
<evidence type="ECO:0000313" key="3">
    <source>
        <dbReference type="Proteomes" id="UP000001357"/>
    </source>
</evidence>
<evidence type="ECO:0000313" key="2">
    <source>
        <dbReference type="EMBL" id="EDQ89175.1"/>
    </source>
</evidence>
<dbReference type="KEGG" id="mbr:MONBRDRAFT_8629"/>